<evidence type="ECO:0000313" key="2">
    <source>
        <dbReference type="Proteomes" id="UP000444318"/>
    </source>
</evidence>
<dbReference type="EMBL" id="WHUF01000002">
    <property type="protein sequence ID" value="MQA19864.1"/>
    <property type="molecule type" value="Genomic_DNA"/>
</dbReference>
<accession>A0A843SCQ9</accession>
<sequence>MTLFLASTFVKGFPGVRAPTCLKAYLCTEKYFSSSLESVSSLNFACRKYLILLGKKFACGLGILLKPAPLKAFSGVKWRLFTTLSTVGVDICEKRFKSGGLGAFLQESQQCISSFTANSIECHQLCLHDNILAGDFFAQML</sequence>
<protein>
    <submittedName>
        <fullName evidence="1">Uncharacterized protein</fullName>
    </submittedName>
</protein>
<name>A0A843SCQ9_9BURK</name>
<gene>
    <name evidence="1" type="ORF">GEV01_10130</name>
</gene>
<dbReference type="RefSeq" id="WP_152803865.1">
    <property type="nucleotide sequence ID" value="NZ_WHUF01000002.1"/>
</dbReference>
<proteinExistence type="predicted"/>
<keyword evidence="2" id="KW-1185">Reference proteome</keyword>
<evidence type="ECO:0000313" key="1">
    <source>
        <dbReference type="EMBL" id="MQA19864.1"/>
    </source>
</evidence>
<reference evidence="1 2" key="1">
    <citation type="submission" date="2019-10" db="EMBL/GenBank/DDBJ databases">
        <title>Two novel species isolated from a subtropical stream in China.</title>
        <authorList>
            <person name="Lu H."/>
        </authorList>
    </citation>
    <scope>NUCLEOTIDE SEQUENCE [LARGE SCALE GENOMIC DNA]</scope>
    <source>
        <strain evidence="1 2">FT103W</strain>
    </source>
</reference>
<dbReference type="Proteomes" id="UP000444318">
    <property type="component" value="Unassembled WGS sequence"/>
</dbReference>
<comment type="caution">
    <text evidence="1">The sequence shown here is derived from an EMBL/GenBank/DDBJ whole genome shotgun (WGS) entry which is preliminary data.</text>
</comment>
<organism evidence="1 2">
    <name type="scientific">Rugamonas rivuli</name>
    <dbReference type="NCBI Taxonomy" id="2743358"/>
    <lineage>
        <taxon>Bacteria</taxon>
        <taxon>Pseudomonadati</taxon>
        <taxon>Pseudomonadota</taxon>
        <taxon>Betaproteobacteria</taxon>
        <taxon>Burkholderiales</taxon>
        <taxon>Oxalobacteraceae</taxon>
        <taxon>Telluria group</taxon>
        <taxon>Rugamonas</taxon>
    </lineage>
</organism>
<dbReference type="AlphaFoldDB" id="A0A843SCQ9"/>